<dbReference type="Pfam" id="PF13424">
    <property type="entry name" value="TPR_12"/>
    <property type="match status" value="1"/>
</dbReference>
<evidence type="ECO:0000313" key="4">
    <source>
        <dbReference type="EMBL" id="MCP2165611.1"/>
    </source>
</evidence>
<dbReference type="AlphaFoldDB" id="A0AAE3GC76"/>
<keyword evidence="1" id="KW-0677">Repeat</keyword>
<dbReference type="SUPFAM" id="SSF48452">
    <property type="entry name" value="TPR-like"/>
    <property type="match status" value="2"/>
</dbReference>
<keyword evidence="5" id="KW-1185">Reference proteome</keyword>
<reference evidence="4" key="1">
    <citation type="submission" date="2022-06" db="EMBL/GenBank/DDBJ databases">
        <title>Genomic Encyclopedia of Archaeal and Bacterial Type Strains, Phase II (KMG-II): from individual species to whole genera.</title>
        <authorList>
            <person name="Goeker M."/>
        </authorList>
    </citation>
    <scope>NUCLEOTIDE SEQUENCE</scope>
    <source>
        <strain evidence="4">DSM 43935</strain>
    </source>
</reference>
<evidence type="ECO:0000256" key="3">
    <source>
        <dbReference type="PROSITE-ProRule" id="PRU00339"/>
    </source>
</evidence>
<dbReference type="Pfam" id="PF14559">
    <property type="entry name" value="TPR_19"/>
    <property type="match status" value="1"/>
</dbReference>
<dbReference type="Gene3D" id="1.25.40.10">
    <property type="entry name" value="Tetratricopeptide repeat domain"/>
    <property type="match status" value="1"/>
</dbReference>
<sequence>MAHGTSGTDSGHREHRAAFAEFAERMRAADHAGALAAARAAHDEVLAAGHLDLLGVALNCVGLAQHELGEFTDAVQAHQRALRMSWRHDVRAFAGLRASLSRIAAGEDAGLPHLWDRDLPGHDLAALARSEHPHFSLAAQLELGRLAAAEGHRVTAVDAYRAVVDSGHPWFRLSAAAALADLLRRYGDDEGADRLAVPADTAAGAPDPVELALLPLADPDAPAVWLAPVRPGLASYRAGDVDAARAQLRAAAAGDWRHAAHQAAVLLAGIELRHGEHTPARELLAETAATDDFTHGPRAAVALAVLDTVAVTDAGGTGADAVVDALASYLIRDQDARADLETLAHSQNPLADVFAALLGDLLRDGEPDAPANELLERASESENGLAAGYAAYLIATDPANWDKTERAADALERAHNQASPVLAWAAIRLGEATNADLYRSGDAQWVFQSALDANHRALLPRAAAGLLASSPADGDMAEERYELAAEWLTADLPAEAVGPLAWLVAENLITYQDELAEGARVLARIPESDPRFGVAALAVRALVDGDVDTMRRAFDRLGRWDKESLHEASTRCMSAVSRLDADSPTTRPALMVLADLGFREASLTHQVLDQLARVCEHQGDLEGELAAREKIRFRLDGHWGGGVLEIARRCYLGGDLDQAVELYRRALADFPRVREQAAVDLAVLLLGRGEVDAAQDLLPSTVDPKHCCELGSDLKRSGRLAEAVLAWELVADTSDRVHSARANYYLGETHAELGDTAAAIAAYQRAGRVADPFAVHALYALGKLHEDRGELPAARENFQRGIEVGTRLDNDGFVVGLCRLHLANVANLSGDHAEARRRYRELVEDPDRGTAAMAAMMLGADAKDRVRQLTRQGERLDSAAVAEARHWYQWVLDSGDRFQRDLALAHLGELHYWVGDRDQTREFYQRVLDSTSANPEYVAEAAYRLGELASQDGDTERAVAHLERAVRTGDATFAGRASDLLTRLRG</sequence>
<dbReference type="PANTHER" id="PTHR45586">
    <property type="entry name" value="TPR REPEAT-CONTAINING PROTEIN PA4667"/>
    <property type="match status" value="1"/>
</dbReference>
<dbReference type="EMBL" id="JAMTCK010000005">
    <property type="protein sequence ID" value="MCP2165611.1"/>
    <property type="molecule type" value="Genomic_DNA"/>
</dbReference>
<name>A0AAE3GC76_9PSEU</name>
<dbReference type="InterPro" id="IPR019734">
    <property type="entry name" value="TPR_rpt"/>
</dbReference>
<accession>A0AAE3GC76</accession>
<dbReference type="PANTHER" id="PTHR45586:SF1">
    <property type="entry name" value="LIPOPOLYSACCHARIDE ASSEMBLY PROTEIN B"/>
    <property type="match status" value="1"/>
</dbReference>
<proteinExistence type="predicted"/>
<evidence type="ECO:0000256" key="2">
    <source>
        <dbReference type="ARBA" id="ARBA00022803"/>
    </source>
</evidence>
<protein>
    <submittedName>
        <fullName evidence="4">Tetratricopeptide repeat-containing protein</fullName>
    </submittedName>
</protein>
<evidence type="ECO:0000256" key="1">
    <source>
        <dbReference type="ARBA" id="ARBA00022737"/>
    </source>
</evidence>
<dbReference type="RefSeq" id="WP_253770579.1">
    <property type="nucleotide sequence ID" value="NZ_JAMTCK010000005.1"/>
</dbReference>
<dbReference type="InterPro" id="IPR051012">
    <property type="entry name" value="CellSynth/LPSAsmb/PSIAsmb"/>
</dbReference>
<dbReference type="SMART" id="SM00028">
    <property type="entry name" value="TPR"/>
    <property type="match status" value="6"/>
</dbReference>
<organism evidence="4 5">
    <name type="scientific">Goodfellowiella coeruleoviolacea</name>
    <dbReference type="NCBI Taxonomy" id="334858"/>
    <lineage>
        <taxon>Bacteria</taxon>
        <taxon>Bacillati</taxon>
        <taxon>Actinomycetota</taxon>
        <taxon>Actinomycetes</taxon>
        <taxon>Pseudonocardiales</taxon>
        <taxon>Pseudonocardiaceae</taxon>
        <taxon>Goodfellowiella</taxon>
    </lineage>
</organism>
<evidence type="ECO:0000313" key="5">
    <source>
        <dbReference type="Proteomes" id="UP001206128"/>
    </source>
</evidence>
<dbReference type="PROSITE" id="PS50005">
    <property type="entry name" value="TPR"/>
    <property type="match status" value="1"/>
</dbReference>
<feature type="repeat" description="TPR" evidence="3">
    <location>
        <begin position="939"/>
        <end position="972"/>
    </location>
</feature>
<dbReference type="InterPro" id="IPR011990">
    <property type="entry name" value="TPR-like_helical_dom_sf"/>
</dbReference>
<gene>
    <name evidence="4" type="ORF">LX83_002469</name>
</gene>
<keyword evidence="2 3" id="KW-0802">TPR repeat</keyword>
<comment type="caution">
    <text evidence="4">The sequence shown here is derived from an EMBL/GenBank/DDBJ whole genome shotgun (WGS) entry which is preliminary data.</text>
</comment>
<dbReference type="Proteomes" id="UP001206128">
    <property type="component" value="Unassembled WGS sequence"/>
</dbReference>
<dbReference type="Pfam" id="PF13174">
    <property type="entry name" value="TPR_6"/>
    <property type="match status" value="1"/>
</dbReference>